<keyword evidence="3" id="KW-1185">Reference proteome</keyword>
<protein>
    <recommendedName>
        <fullName evidence="4">Phage infection protein</fullName>
    </recommendedName>
</protein>
<evidence type="ECO:0000313" key="2">
    <source>
        <dbReference type="EMBL" id="BAE17660.1"/>
    </source>
</evidence>
<dbReference type="EMBL" id="AP008934">
    <property type="protein sequence ID" value="BAE17660.1"/>
    <property type="molecule type" value="Genomic_DNA"/>
</dbReference>
<keyword evidence="1" id="KW-0472">Membrane</keyword>
<sequence length="51" mass="5710">MNIFKSKLLWIAPIAILIILAIFSIAFYPAYNPKPKELPIAIVNHDEGTSI</sequence>
<evidence type="ECO:0000256" key="1">
    <source>
        <dbReference type="SAM" id="Phobius"/>
    </source>
</evidence>
<keyword evidence="1" id="KW-0812">Transmembrane</keyword>
<proteinExistence type="predicted"/>
<dbReference type="HOGENOM" id="CLU_185351_0_0_9"/>
<name>Q49ZW4_STAS1</name>
<dbReference type="eggNOG" id="COG1511">
    <property type="taxonomic scope" value="Bacteria"/>
</dbReference>
<keyword evidence="1" id="KW-1133">Transmembrane helix</keyword>
<feature type="transmembrane region" description="Helical" evidence="1">
    <location>
        <begin position="7"/>
        <end position="28"/>
    </location>
</feature>
<organism evidence="2 3">
    <name type="scientific">Staphylococcus saprophyticus subsp. saprophyticus (strain ATCC 15305 / DSM 20229 / NCIMB 8711 / NCTC 7292 / S-41)</name>
    <dbReference type="NCBI Taxonomy" id="342451"/>
    <lineage>
        <taxon>Bacteria</taxon>
        <taxon>Bacillati</taxon>
        <taxon>Bacillota</taxon>
        <taxon>Bacilli</taxon>
        <taxon>Bacillales</taxon>
        <taxon>Staphylococcaceae</taxon>
        <taxon>Staphylococcus</taxon>
    </lineage>
</organism>
<dbReference type="KEGG" id="ssp:SSP0515"/>
<reference evidence="2 3" key="1">
    <citation type="journal article" date="2005" name="Proc. Natl. Acad. Sci. U.S.A.">
        <title>Whole genome sequence of Staphylococcus saprophyticus reveals the pathogenesis of uncomplicated urinary tract infection.</title>
        <authorList>
            <person name="Kuroda M."/>
            <person name="Yamashita A."/>
            <person name="Hirakawa H."/>
            <person name="Kumano M."/>
            <person name="Morikawa K."/>
            <person name="Higashide M."/>
            <person name="Maruyama A."/>
            <person name="Inose Y."/>
            <person name="Matoba K."/>
            <person name="Toh H."/>
            <person name="Kuhara S."/>
            <person name="Hattori M."/>
            <person name="Ohta T."/>
        </authorList>
    </citation>
    <scope>NUCLEOTIDE SEQUENCE [LARGE SCALE GENOMIC DNA]</scope>
    <source>
        <strain evidence="3">ATCC 15305 / DSM 20229 / NCIMB 8711 / NCTC 7292 / S-41</strain>
    </source>
</reference>
<evidence type="ECO:0000313" key="3">
    <source>
        <dbReference type="Proteomes" id="UP000006371"/>
    </source>
</evidence>
<dbReference type="Proteomes" id="UP000006371">
    <property type="component" value="Chromosome"/>
</dbReference>
<gene>
    <name evidence="2" type="ordered locus">SSP0515</name>
</gene>
<accession>Q49ZW4</accession>
<evidence type="ECO:0008006" key="4">
    <source>
        <dbReference type="Google" id="ProtNLM"/>
    </source>
</evidence>
<dbReference type="AlphaFoldDB" id="Q49ZW4"/>